<feature type="domain" description="PB1-like" evidence="2">
    <location>
        <begin position="612"/>
        <end position="701"/>
    </location>
</feature>
<evidence type="ECO:0000259" key="2">
    <source>
        <dbReference type="Pfam" id="PF26130"/>
    </source>
</evidence>
<keyword evidence="4" id="KW-1185">Reference proteome</keyword>
<dbReference type="PANTHER" id="PTHR31791">
    <property type="entry name" value="FRIGIDA-LIKE PROTEIN 3-RELATED"/>
    <property type="match status" value="1"/>
</dbReference>
<reference evidence="4" key="1">
    <citation type="journal article" date="2017" name="Front. Plant Sci.">
        <title>Climate Clever Clovers: New Paradigm to Reduce the Environmental Footprint of Ruminants by Breeding Low Methanogenic Forages Utilizing Haplotype Variation.</title>
        <authorList>
            <person name="Kaur P."/>
            <person name="Appels R."/>
            <person name="Bayer P.E."/>
            <person name="Keeble-Gagnere G."/>
            <person name="Wang J."/>
            <person name="Hirakawa H."/>
            <person name="Shirasawa K."/>
            <person name="Vercoe P."/>
            <person name="Stefanova K."/>
            <person name="Durmic Z."/>
            <person name="Nichols P."/>
            <person name="Revell C."/>
            <person name="Isobe S.N."/>
            <person name="Edwards D."/>
            <person name="Erskine W."/>
        </authorList>
    </citation>
    <scope>NUCLEOTIDE SEQUENCE [LARGE SCALE GENOMIC DNA]</scope>
    <source>
        <strain evidence="4">cv. Daliak</strain>
    </source>
</reference>
<proteinExistence type="predicted"/>
<gene>
    <name evidence="3" type="ORF">TSUD_307130</name>
</gene>
<feature type="region of interest" description="Disordered" evidence="1">
    <location>
        <begin position="305"/>
        <end position="337"/>
    </location>
</feature>
<feature type="compositionally biased region" description="Basic and acidic residues" evidence="1">
    <location>
        <begin position="570"/>
        <end position="588"/>
    </location>
</feature>
<dbReference type="OrthoDB" id="1431803at2759"/>
<feature type="region of interest" description="Disordered" evidence="1">
    <location>
        <begin position="569"/>
        <end position="602"/>
    </location>
</feature>
<evidence type="ECO:0000256" key="1">
    <source>
        <dbReference type="SAM" id="MobiDB-lite"/>
    </source>
</evidence>
<dbReference type="EMBL" id="DF973153">
    <property type="protein sequence ID" value="GAU15703.1"/>
    <property type="molecule type" value="Genomic_DNA"/>
</dbReference>
<dbReference type="Pfam" id="PF26130">
    <property type="entry name" value="PB1-like"/>
    <property type="match status" value="1"/>
</dbReference>
<sequence length="733" mass="86208">MMDSEGFDKPNFCVDDGNFKFPVCCEDEDDVPLLPKFSRILSLVACSSKQDASVKKKTVVPVKRMLDNNNFLHSSVKKLKVSTYCDHEKNEDDIPLSDLIKRPGKSTDNCFSLLLKDIELLENSYEECTMMTEIEEKRLQSIKRDIVVKEGQLYLMEDLIEERKQEYKVKEIELIQVKVNILKETELRQIIDKDRERKEEELEALSQKIAEFTLKLKAKEKDLDAMNKLTGKQAEKLDSERKNVCAQEKEFESVKKQFEGRIKELKQKQCERRAAELVSKEKHYEGRLKELESREKKLEEQMEEFESKKEALEGRTKELESKEKQVEGREMEIESKESQLLGRVEEFESKKKKFEDQLKELVKEHESKQKQCEGRVKELEWKQKQCEGWVVELVSKAKDYEGRLKELESREKKLGDQMEEFESQMEALEGCKKELESKEKQIEGREMDLESKEKKFEGELYELVKEHESKSREFVSQVKEHESKVREFDTQVKEFESKKKHFENQVEELKSKERKLKGRVKELKSKENQVERKANELKFKKKQFEGQVKDPKSKLNKFDGQVKKSKSRKKYIDEEKESELKTKTRDTNRSGGRIGEEEDSSEDFQDLNRDGWFKVRIHNDGFFVISENTIEYKGGKDCELLCDPDRWSYHEILRILKNKGYPNVESMYYKAGGKFKELMNDDGAMEMVTESIDNGIVNLYVAALHVKSAKVTINDENTVFLVKVVYPSKKNNT</sequence>
<dbReference type="AlphaFoldDB" id="A0A2Z6LHY2"/>
<dbReference type="SUPFAM" id="SSF57997">
    <property type="entry name" value="Tropomyosin"/>
    <property type="match status" value="2"/>
</dbReference>
<organism evidence="3 4">
    <name type="scientific">Trifolium subterraneum</name>
    <name type="common">Subterranean clover</name>
    <dbReference type="NCBI Taxonomy" id="3900"/>
    <lineage>
        <taxon>Eukaryota</taxon>
        <taxon>Viridiplantae</taxon>
        <taxon>Streptophyta</taxon>
        <taxon>Embryophyta</taxon>
        <taxon>Tracheophyta</taxon>
        <taxon>Spermatophyta</taxon>
        <taxon>Magnoliopsida</taxon>
        <taxon>eudicotyledons</taxon>
        <taxon>Gunneridae</taxon>
        <taxon>Pentapetalae</taxon>
        <taxon>rosids</taxon>
        <taxon>fabids</taxon>
        <taxon>Fabales</taxon>
        <taxon>Fabaceae</taxon>
        <taxon>Papilionoideae</taxon>
        <taxon>50 kb inversion clade</taxon>
        <taxon>NPAAA clade</taxon>
        <taxon>Hologalegina</taxon>
        <taxon>IRL clade</taxon>
        <taxon>Trifolieae</taxon>
        <taxon>Trifolium</taxon>
    </lineage>
</organism>
<dbReference type="PANTHER" id="PTHR31791:SF37">
    <property type="entry name" value="A_TM021B04.7 PROTEIN"/>
    <property type="match status" value="1"/>
</dbReference>
<evidence type="ECO:0000313" key="4">
    <source>
        <dbReference type="Proteomes" id="UP000242715"/>
    </source>
</evidence>
<accession>A0A2Z6LHY2</accession>
<protein>
    <recommendedName>
        <fullName evidence="2">PB1-like domain-containing protein</fullName>
    </recommendedName>
</protein>
<evidence type="ECO:0000313" key="3">
    <source>
        <dbReference type="EMBL" id="GAU15703.1"/>
    </source>
</evidence>
<name>A0A2Z6LHY2_TRISU</name>
<dbReference type="Proteomes" id="UP000242715">
    <property type="component" value="Unassembled WGS sequence"/>
</dbReference>
<dbReference type="InterPro" id="IPR058594">
    <property type="entry name" value="PB1-like_dom_pln"/>
</dbReference>